<gene>
    <name evidence="6" type="ORF">QC764_116670</name>
</gene>
<protein>
    <recommendedName>
        <fullName evidence="5">Enoyl reductase (ER) domain-containing protein</fullName>
    </recommendedName>
</protein>
<feature type="compositionally biased region" description="Low complexity" evidence="3">
    <location>
        <begin position="34"/>
        <end position="44"/>
    </location>
</feature>
<dbReference type="SUPFAM" id="SSF50129">
    <property type="entry name" value="GroES-like"/>
    <property type="match status" value="1"/>
</dbReference>
<feature type="domain" description="Enoyl reductase (ER)" evidence="5">
    <location>
        <begin position="68"/>
        <end position="433"/>
    </location>
</feature>
<accession>A0ABR0IQT2</accession>
<keyword evidence="2" id="KW-0560">Oxidoreductase</keyword>
<dbReference type="Gene3D" id="3.40.50.720">
    <property type="entry name" value="NAD(P)-binding Rossmann-like Domain"/>
    <property type="match status" value="1"/>
</dbReference>
<evidence type="ECO:0000256" key="1">
    <source>
        <dbReference type="ARBA" id="ARBA00008072"/>
    </source>
</evidence>
<dbReference type="SUPFAM" id="SSF51735">
    <property type="entry name" value="NAD(P)-binding Rossmann-fold domains"/>
    <property type="match status" value="1"/>
</dbReference>
<evidence type="ECO:0000256" key="4">
    <source>
        <dbReference type="SAM" id="SignalP"/>
    </source>
</evidence>
<dbReference type="RefSeq" id="XP_062805964.1">
    <property type="nucleotide sequence ID" value="XM_062942921.1"/>
</dbReference>
<evidence type="ECO:0000256" key="3">
    <source>
        <dbReference type="SAM" id="MobiDB-lite"/>
    </source>
</evidence>
<dbReference type="InterPro" id="IPR036291">
    <property type="entry name" value="NAD(P)-bd_dom_sf"/>
</dbReference>
<comment type="similarity">
    <text evidence="1">Belongs to the zinc-containing alcohol dehydrogenase family.</text>
</comment>
<dbReference type="EMBL" id="JAFFHC010000001">
    <property type="protein sequence ID" value="KAK4682494.1"/>
    <property type="molecule type" value="Genomic_DNA"/>
</dbReference>
<organism evidence="6 7">
    <name type="scientific">Podospora pseudoanserina</name>
    <dbReference type="NCBI Taxonomy" id="2609844"/>
    <lineage>
        <taxon>Eukaryota</taxon>
        <taxon>Fungi</taxon>
        <taxon>Dikarya</taxon>
        <taxon>Ascomycota</taxon>
        <taxon>Pezizomycotina</taxon>
        <taxon>Sordariomycetes</taxon>
        <taxon>Sordariomycetidae</taxon>
        <taxon>Sordariales</taxon>
        <taxon>Podosporaceae</taxon>
        <taxon>Podospora</taxon>
    </lineage>
</organism>
<dbReference type="GeneID" id="87963786"/>
<dbReference type="SMART" id="SM00829">
    <property type="entry name" value="PKS_ER"/>
    <property type="match status" value="1"/>
</dbReference>
<dbReference type="PANTHER" id="PTHR45348">
    <property type="entry name" value="HYPOTHETICAL OXIDOREDUCTASE (EUROFUNG)"/>
    <property type="match status" value="1"/>
</dbReference>
<feature type="chain" id="PRO_5046737843" description="Enoyl reductase (ER) domain-containing protein" evidence="4">
    <location>
        <begin position="21"/>
        <end position="441"/>
    </location>
</feature>
<dbReference type="InterPro" id="IPR011032">
    <property type="entry name" value="GroES-like_sf"/>
</dbReference>
<evidence type="ECO:0000313" key="7">
    <source>
        <dbReference type="Proteomes" id="UP001323617"/>
    </source>
</evidence>
<feature type="signal peptide" evidence="4">
    <location>
        <begin position="1"/>
        <end position="20"/>
    </location>
</feature>
<dbReference type="Pfam" id="PF08240">
    <property type="entry name" value="ADH_N"/>
    <property type="match status" value="1"/>
</dbReference>
<dbReference type="InterPro" id="IPR047122">
    <property type="entry name" value="Trans-enoyl_RdTase-like"/>
</dbReference>
<evidence type="ECO:0000313" key="6">
    <source>
        <dbReference type="EMBL" id="KAK4682494.1"/>
    </source>
</evidence>
<reference evidence="6 7" key="1">
    <citation type="journal article" date="2023" name="bioRxiv">
        <title>High-quality genome assemblies of four members of thePodospora anserinaspecies complex.</title>
        <authorList>
            <person name="Ament-Velasquez S.L."/>
            <person name="Vogan A.A."/>
            <person name="Wallerman O."/>
            <person name="Hartmann F."/>
            <person name="Gautier V."/>
            <person name="Silar P."/>
            <person name="Giraud T."/>
            <person name="Johannesson H."/>
        </authorList>
    </citation>
    <scope>NUCLEOTIDE SEQUENCE [LARGE SCALE GENOMIC DNA]</scope>
    <source>
        <strain evidence="6 7">CBS 124.78</strain>
    </source>
</reference>
<dbReference type="InterPro" id="IPR013154">
    <property type="entry name" value="ADH-like_N"/>
</dbReference>
<dbReference type="Proteomes" id="UP001323617">
    <property type="component" value="Unassembled WGS sequence"/>
</dbReference>
<feature type="region of interest" description="Disordered" evidence="3">
    <location>
        <begin position="21"/>
        <end position="77"/>
    </location>
</feature>
<feature type="compositionally biased region" description="Pro residues" evidence="3">
    <location>
        <begin position="53"/>
        <end position="66"/>
    </location>
</feature>
<dbReference type="CDD" id="cd08249">
    <property type="entry name" value="enoyl_reductase_like"/>
    <property type="match status" value="1"/>
</dbReference>
<evidence type="ECO:0000259" key="5">
    <source>
        <dbReference type="SMART" id="SM00829"/>
    </source>
</evidence>
<keyword evidence="7" id="KW-1185">Reference proteome</keyword>
<evidence type="ECO:0000256" key="2">
    <source>
        <dbReference type="ARBA" id="ARBA00023002"/>
    </source>
</evidence>
<comment type="caution">
    <text evidence="6">The sequence shown here is derived from an EMBL/GenBank/DDBJ whole genome shotgun (WGS) entry which is preliminary data.</text>
</comment>
<dbReference type="InterPro" id="IPR020843">
    <property type="entry name" value="ER"/>
</dbReference>
<proteinExistence type="inferred from homology"/>
<sequence length="441" mass="48335">MAVMIYLLWFRLARIPQVSPPQPLSPHTYHHHPPTSTTHQPSTPGHHHNDSPQNPPLHRPPLPFAPPTLLQTPTHAPNPNEALIKVTWTCSTPLDLHRAAGNLAIPSFPFHLGTAFAGTIVTLWLSPSLSSSSGLNINHELHETLKEGDRVFGFVSDGNPREAGFQTYVTVPVHKISKLPQGIVGWGLREAVTVPANLVTAFHCLSADLGIRLPWPKPRGFKGGEGKKVLVWGGGSSVGLYVIQVLKHWGYDHVIAVASGKHHGELRRLGARVCFDYRNSGVVGEIGRYLDREGGQGAGPRIPYFVDCIGSRDGTLKPLSKIAERGSKVAVMLPVIEVPAAEGRRPVFAADEKHVEGVVWQEGVEVMGVRTLNYEENGFYRDKLQPEIIPALLAQGAIQPNRTRIVEGATLLERAQNALQLLRDQVPSGERLVWKVSEDEQ</sequence>
<dbReference type="PANTHER" id="PTHR45348:SF3">
    <property type="entry name" value="ENOYL REDUCTASE (ER) DOMAIN-CONTAINING PROTEIN"/>
    <property type="match status" value="1"/>
</dbReference>
<dbReference type="Gene3D" id="3.90.180.10">
    <property type="entry name" value="Medium-chain alcohol dehydrogenases, catalytic domain"/>
    <property type="match status" value="1"/>
</dbReference>
<keyword evidence="4" id="KW-0732">Signal</keyword>
<name>A0ABR0IQT2_9PEZI</name>